<dbReference type="Gene3D" id="2.60.40.640">
    <property type="match status" value="1"/>
</dbReference>
<dbReference type="InterPro" id="IPR014752">
    <property type="entry name" value="Arrestin-like_C"/>
</dbReference>
<dbReference type="STRING" id="1314782.A0A165TV95"/>
<protein>
    <recommendedName>
        <fullName evidence="4">Arrestin-like N-terminal domain-containing protein</fullName>
    </recommendedName>
</protein>
<gene>
    <name evidence="2" type="ORF">NEOLEDRAFT_164644</name>
</gene>
<evidence type="ECO:0000313" key="3">
    <source>
        <dbReference type="Proteomes" id="UP000076761"/>
    </source>
</evidence>
<dbReference type="AlphaFoldDB" id="A0A165TV95"/>
<sequence length="439" mass="48629">MAENNIEQNHDLPSYQFDPLDPPGPRNYEYCLENKGTTWLRLSVQNLHSTNVTSLPVFFDHDTITGSVEVNLDKPDGIKSIVISLIGGTTAVGQEEARLLEEERQLWPRQGNTDGALQGQHSWSFSIRIPRDISLPAKYNGKPGETYQLPPTFSERANPMYIDYKLVVRVKRGFLRPNSTLVQTIAYLPRSTAQAPTPQRQKAYEAGHPLPGPDVDPDGWKELAPVTLKGTMFGSKEVEIHSQLSLALPLTYAHGTPIHLTLTLSCADEQALDLVCSHGAVRIFLVRSVVVGLGATDSSKTRSDNIFKTSVGRAVIWRTDEGHPESQSSSTTIPSRLLQGEIDVQKSMKPNFDFPTVSIKYEIVFLSYHVAGFVPAPHADQPLQSEPVKIVTTYPHGWALPRSYAPPGYEMPMEGNYNNVMGVLENGNQRFLGHHNVLG</sequence>
<dbReference type="SUPFAM" id="SSF81296">
    <property type="entry name" value="E set domains"/>
    <property type="match status" value="1"/>
</dbReference>
<feature type="region of interest" description="Disordered" evidence="1">
    <location>
        <begin position="1"/>
        <end position="21"/>
    </location>
</feature>
<proteinExistence type="predicted"/>
<organism evidence="2 3">
    <name type="scientific">Neolentinus lepideus HHB14362 ss-1</name>
    <dbReference type="NCBI Taxonomy" id="1314782"/>
    <lineage>
        <taxon>Eukaryota</taxon>
        <taxon>Fungi</taxon>
        <taxon>Dikarya</taxon>
        <taxon>Basidiomycota</taxon>
        <taxon>Agaricomycotina</taxon>
        <taxon>Agaricomycetes</taxon>
        <taxon>Gloeophyllales</taxon>
        <taxon>Gloeophyllaceae</taxon>
        <taxon>Neolentinus</taxon>
    </lineage>
</organism>
<evidence type="ECO:0000256" key="1">
    <source>
        <dbReference type="SAM" id="MobiDB-lite"/>
    </source>
</evidence>
<dbReference type="Proteomes" id="UP000076761">
    <property type="component" value="Unassembled WGS sequence"/>
</dbReference>
<accession>A0A165TV95</accession>
<evidence type="ECO:0008006" key="4">
    <source>
        <dbReference type="Google" id="ProtNLM"/>
    </source>
</evidence>
<evidence type="ECO:0000313" key="2">
    <source>
        <dbReference type="EMBL" id="KZT27228.1"/>
    </source>
</evidence>
<dbReference type="OrthoDB" id="2333384at2759"/>
<dbReference type="InterPro" id="IPR014756">
    <property type="entry name" value="Ig_E-set"/>
</dbReference>
<keyword evidence="3" id="KW-1185">Reference proteome</keyword>
<dbReference type="InParanoid" id="A0A165TV95"/>
<name>A0A165TV95_9AGAM</name>
<reference evidence="2 3" key="1">
    <citation type="journal article" date="2016" name="Mol. Biol. Evol.">
        <title>Comparative Genomics of Early-Diverging Mushroom-Forming Fungi Provides Insights into the Origins of Lignocellulose Decay Capabilities.</title>
        <authorList>
            <person name="Nagy L.G."/>
            <person name="Riley R."/>
            <person name="Tritt A."/>
            <person name="Adam C."/>
            <person name="Daum C."/>
            <person name="Floudas D."/>
            <person name="Sun H."/>
            <person name="Yadav J.S."/>
            <person name="Pangilinan J."/>
            <person name="Larsson K.H."/>
            <person name="Matsuura K."/>
            <person name="Barry K."/>
            <person name="Labutti K."/>
            <person name="Kuo R."/>
            <person name="Ohm R.A."/>
            <person name="Bhattacharya S.S."/>
            <person name="Shirouzu T."/>
            <person name="Yoshinaga Y."/>
            <person name="Martin F.M."/>
            <person name="Grigoriev I.V."/>
            <person name="Hibbett D.S."/>
        </authorList>
    </citation>
    <scope>NUCLEOTIDE SEQUENCE [LARGE SCALE GENOMIC DNA]</scope>
    <source>
        <strain evidence="2 3">HHB14362 ss-1</strain>
    </source>
</reference>
<dbReference type="EMBL" id="KV425563">
    <property type="protein sequence ID" value="KZT27228.1"/>
    <property type="molecule type" value="Genomic_DNA"/>
</dbReference>